<organism evidence="2 3">
    <name type="scientific">Natronosalvus rutilus</name>
    <dbReference type="NCBI Taxonomy" id="2953753"/>
    <lineage>
        <taxon>Archaea</taxon>
        <taxon>Methanobacteriati</taxon>
        <taxon>Methanobacteriota</taxon>
        <taxon>Stenosarchaea group</taxon>
        <taxon>Halobacteria</taxon>
        <taxon>Halobacteriales</taxon>
        <taxon>Natrialbaceae</taxon>
        <taxon>Natronosalvus</taxon>
    </lineage>
</organism>
<gene>
    <name evidence="2" type="ORF">NGM29_16875</name>
</gene>
<keyword evidence="1" id="KW-1133">Transmembrane helix</keyword>
<protein>
    <submittedName>
        <fullName evidence="2">Uncharacterized protein</fullName>
    </submittedName>
</protein>
<feature type="transmembrane region" description="Helical" evidence="1">
    <location>
        <begin position="159"/>
        <end position="176"/>
    </location>
</feature>
<keyword evidence="3" id="KW-1185">Reference proteome</keyword>
<reference evidence="2" key="1">
    <citation type="submission" date="2022-06" db="EMBL/GenBank/DDBJ databases">
        <title>Diverse halophilic archaea isolated from saline environments.</title>
        <authorList>
            <person name="Cui H.-L."/>
        </authorList>
    </citation>
    <scope>NUCLEOTIDE SEQUENCE</scope>
    <source>
        <strain evidence="2">WLHS1</strain>
    </source>
</reference>
<accession>A0A9E7NAE4</accession>
<evidence type="ECO:0000313" key="2">
    <source>
        <dbReference type="EMBL" id="UTF53419.1"/>
    </source>
</evidence>
<keyword evidence="1" id="KW-0812">Transmembrane</keyword>
<keyword evidence="1" id="KW-0472">Membrane</keyword>
<sequence>MGFRIVGVILTALIAIVPLWYPRYSYFYRNSMSGIEYLREVEQERPIDKGRDKLEYFATLEEGERGFSELAHTIREHTHISKTPTKIELIHKNPKSGGGTLTISEEDVFKGERAIVAVEFENGDTEKIIDSPNFETKRVLNLVKLRHWVKTQADRRSHYWTTVLVLLWGFVSIYIIM</sequence>
<dbReference type="RefSeq" id="WP_254157865.1">
    <property type="nucleotide sequence ID" value="NZ_CP100355.1"/>
</dbReference>
<proteinExistence type="predicted"/>
<dbReference type="GeneID" id="73291755"/>
<evidence type="ECO:0000256" key="1">
    <source>
        <dbReference type="SAM" id="Phobius"/>
    </source>
</evidence>
<dbReference type="Proteomes" id="UP001056855">
    <property type="component" value="Chromosome"/>
</dbReference>
<evidence type="ECO:0000313" key="3">
    <source>
        <dbReference type="Proteomes" id="UP001056855"/>
    </source>
</evidence>
<feature type="transmembrane region" description="Helical" evidence="1">
    <location>
        <begin position="6"/>
        <end position="22"/>
    </location>
</feature>
<dbReference type="EMBL" id="CP100355">
    <property type="protein sequence ID" value="UTF53419.1"/>
    <property type="molecule type" value="Genomic_DNA"/>
</dbReference>
<dbReference type="KEGG" id="sawl:NGM29_16875"/>
<name>A0A9E7NAE4_9EURY</name>
<dbReference type="AlphaFoldDB" id="A0A9E7NAE4"/>